<keyword evidence="3 5" id="KW-1133">Transmembrane helix</keyword>
<comment type="subcellular location">
    <subcellularLocation>
        <location evidence="1">Membrane</location>
        <topology evidence="1">Multi-pass membrane protein</topology>
    </subcellularLocation>
</comment>
<feature type="transmembrane region" description="Helical" evidence="5">
    <location>
        <begin position="43"/>
        <end position="63"/>
    </location>
</feature>
<keyword evidence="4 5" id="KW-0472">Membrane</keyword>
<dbReference type="Pfam" id="PF07681">
    <property type="entry name" value="DoxX"/>
    <property type="match status" value="1"/>
</dbReference>
<feature type="transmembrane region" description="Helical" evidence="5">
    <location>
        <begin position="70"/>
        <end position="88"/>
    </location>
</feature>
<dbReference type="InterPro" id="IPR032808">
    <property type="entry name" value="DoxX"/>
</dbReference>
<organism evidence="6 7">
    <name type="scientific">Pseudosulfitobacter koreensis</name>
    <dbReference type="NCBI Taxonomy" id="2968472"/>
    <lineage>
        <taxon>Bacteria</taxon>
        <taxon>Pseudomonadati</taxon>
        <taxon>Pseudomonadota</taxon>
        <taxon>Alphaproteobacteria</taxon>
        <taxon>Rhodobacterales</taxon>
        <taxon>Roseobacteraceae</taxon>
        <taxon>Pseudosulfitobacter</taxon>
    </lineage>
</organism>
<accession>A0ABT1Z311</accession>
<reference evidence="6" key="1">
    <citation type="submission" date="2022-07" db="EMBL/GenBank/DDBJ databases">
        <title>Pseudosulfitobacter sp. strain AP-MA-4, whole genome sequence.</title>
        <authorList>
            <person name="Jiang Y."/>
        </authorList>
    </citation>
    <scope>NUCLEOTIDE SEQUENCE</scope>
    <source>
        <strain evidence="6">AP-MA-4</strain>
    </source>
</reference>
<keyword evidence="2 5" id="KW-0812">Transmembrane</keyword>
<dbReference type="Proteomes" id="UP001165396">
    <property type="component" value="Unassembled WGS sequence"/>
</dbReference>
<protein>
    <submittedName>
        <fullName evidence="6">DoxX family membrane protein</fullName>
    </submittedName>
</protein>
<evidence type="ECO:0000256" key="1">
    <source>
        <dbReference type="ARBA" id="ARBA00004141"/>
    </source>
</evidence>
<evidence type="ECO:0000256" key="4">
    <source>
        <dbReference type="ARBA" id="ARBA00023136"/>
    </source>
</evidence>
<keyword evidence="7" id="KW-1185">Reference proteome</keyword>
<dbReference type="RefSeq" id="WP_258295295.1">
    <property type="nucleotide sequence ID" value="NZ_JANKJG010000010.1"/>
</dbReference>
<evidence type="ECO:0000256" key="5">
    <source>
        <dbReference type="SAM" id="Phobius"/>
    </source>
</evidence>
<evidence type="ECO:0000313" key="7">
    <source>
        <dbReference type="Proteomes" id="UP001165396"/>
    </source>
</evidence>
<gene>
    <name evidence="6" type="ORF">NTA49_13355</name>
</gene>
<dbReference type="EMBL" id="JANKJG010000010">
    <property type="protein sequence ID" value="MCR8827523.1"/>
    <property type="molecule type" value="Genomic_DNA"/>
</dbReference>
<sequence>MTGYRLWSLRLGRALLGAFFAAGAVQKLVNPVPAMDLLRGAGLPALLVWPAMAFCTAGAFALWFGRRVSLMALVLAAYCVVTSAFHFIPDDPWQISIFVKNWAIAGGLLVLASHPDAD</sequence>
<comment type="caution">
    <text evidence="6">The sequence shown here is derived from an EMBL/GenBank/DDBJ whole genome shotgun (WGS) entry which is preliminary data.</text>
</comment>
<name>A0ABT1Z311_9RHOB</name>
<proteinExistence type="predicted"/>
<evidence type="ECO:0000256" key="2">
    <source>
        <dbReference type="ARBA" id="ARBA00022692"/>
    </source>
</evidence>
<evidence type="ECO:0000313" key="6">
    <source>
        <dbReference type="EMBL" id="MCR8827523.1"/>
    </source>
</evidence>
<evidence type="ECO:0000256" key="3">
    <source>
        <dbReference type="ARBA" id="ARBA00022989"/>
    </source>
</evidence>